<protein>
    <recommendedName>
        <fullName evidence="1">Secretion system C-terminal sorting domain-containing protein</fullName>
    </recommendedName>
</protein>
<proteinExistence type="predicted"/>
<dbReference type="Pfam" id="PF18962">
    <property type="entry name" value="Por_Secre_tail"/>
    <property type="match status" value="1"/>
</dbReference>
<accession>A0A382MY91</accession>
<evidence type="ECO:0000313" key="2">
    <source>
        <dbReference type="EMBL" id="SVC52432.1"/>
    </source>
</evidence>
<gene>
    <name evidence="2" type="ORF">METZ01_LOCUS305286</name>
</gene>
<dbReference type="EMBL" id="UINC01095951">
    <property type="protein sequence ID" value="SVC52432.1"/>
    <property type="molecule type" value="Genomic_DNA"/>
</dbReference>
<dbReference type="SUPFAM" id="SSF49265">
    <property type="entry name" value="Fibronectin type III"/>
    <property type="match status" value="1"/>
</dbReference>
<dbReference type="InterPro" id="IPR036116">
    <property type="entry name" value="FN3_sf"/>
</dbReference>
<dbReference type="NCBIfam" id="TIGR04183">
    <property type="entry name" value="Por_Secre_tail"/>
    <property type="match status" value="1"/>
</dbReference>
<name>A0A382MY91_9ZZZZ</name>
<dbReference type="AlphaFoldDB" id="A0A382MY91"/>
<reference evidence="2" key="1">
    <citation type="submission" date="2018-05" db="EMBL/GenBank/DDBJ databases">
        <authorList>
            <person name="Lanie J.A."/>
            <person name="Ng W.-L."/>
            <person name="Kazmierczak K.M."/>
            <person name="Andrzejewski T.M."/>
            <person name="Davidsen T.M."/>
            <person name="Wayne K.J."/>
            <person name="Tettelin H."/>
            <person name="Glass J.I."/>
            <person name="Rusch D."/>
            <person name="Podicherti R."/>
            <person name="Tsui H.-C.T."/>
            <person name="Winkler M.E."/>
        </authorList>
    </citation>
    <scope>NUCLEOTIDE SEQUENCE</scope>
</reference>
<feature type="domain" description="Secretion system C-terminal sorting" evidence="1">
    <location>
        <begin position="211"/>
        <end position="286"/>
    </location>
</feature>
<dbReference type="InterPro" id="IPR026444">
    <property type="entry name" value="Secre_tail"/>
</dbReference>
<evidence type="ECO:0000259" key="1">
    <source>
        <dbReference type="Pfam" id="PF18962"/>
    </source>
</evidence>
<organism evidence="2">
    <name type="scientific">marine metagenome</name>
    <dbReference type="NCBI Taxonomy" id="408172"/>
    <lineage>
        <taxon>unclassified sequences</taxon>
        <taxon>metagenomes</taxon>
        <taxon>ecological metagenomes</taxon>
    </lineage>
</organism>
<sequence length="288" mass="32314">MTDVIHDRVQFNWDDMNDSSCVVDQIRIRYREVGSSSYSNKTMGSPVGNNAPCLNTSKLVLNLTPSTVYVYDFKIWYQDGTVVNWHANGTFTTADVCVNATNMTATPNSNTQTAFCWDAPSSPWAFVRLQYRENVPGSSFSNIGGFGVMSPALCKTKNGLTPGLQYRVMWRTWCNVTGGPYRSPVWDGPVIWTQTTPIRVEGGTTINNLDVYPNPSRDIFNVTFTSEDVQNLEVRIINVIGEVVYTENLEQFVGQYTKQVDLATYTKGVYFLEITTDNGVINKKLILQ</sequence>